<dbReference type="InterPro" id="IPR050908">
    <property type="entry name" value="SmbC-like"/>
</dbReference>
<dbReference type="Gene3D" id="1.10.10.60">
    <property type="entry name" value="Homeodomain-like"/>
    <property type="match status" value="2"/>
</dbReference>
<name>A0A8X8LCB9_9BACT</name>
<dbReference type="SUPFAM" id="SSF46689">
    <property type="entry name" value="Homeodomain-like"/>
    <property type="match status" value="2"/>
</dbReference>
<dbReference type="PANTHER" id="PTHR40055:SF1">
    <property type="entry name" value="TRANSCRIPTIONAL REGULATOR YGIV-RELATED"/>
    <property type="match status" value="1"/>
</dbReference>
<dbReference type="Gene3D" id="3.20.80.10">
    <property type="entry name" value="Regulatory factor, effector binding domain"/>
    <property type="match status" value="1"/>
</dbReference>
<keyword evidence="2" id="KW-0238">DNA-binding</keyword>
<protein>
    <submittedName>
        <fullName evidence="5">Transcriptional regulator, AraC family</fullName>
    </submittedName>
</protein>
<dbReference type="SUPFAM" id="SSF55136">
    <property type="entry name" value="Probable bacterial effector-binding domain"/>
    <property type="match status" value="1"/>
</dbReference>
<keyword evidence="6" id="KW-1185">Reference proteome</keyword>
<comment type="caution">
    <text evidence="5">The sequence shown here is derived from an EMBL/GenBank/DDBJ whole genome shotgun (WGS) entry which is preliminary data.</text>
</comment>
<dbReference type="GO" id="GO:0003700">
    <property type="term" value="F:DNA-binding transcription factor activity"/>
    <property type="evidence" value="ECO:0007669"/>
    <property type="project" value="InterPro"/>
</dbReference>
<dbReference type="InterPro" id="IPR009057">
    <property type="entry name" value="Homeodomain-like_sf"/>
</dbReference>
<dbReference type="InterPro" id="IPR010499">
    <property type="entry name" value="AraC_E-bd"/>
</dbReference>
<evidence type="ECO:0000313" key="5">
    <source>
        <dbReference type="EMBL" id="SDW14616.1"/>
    </source>
</evidence>
<dbReference type="EMBL" id="FNNO01000001">
    <property type="protein sequence ID" value="SDW14616.1"/>
    <property type="molecule type" value="Genomic_DNA"/>
</dbReference>
<dbReference type="InterPro" id="IPR018060">
    <property type="entry name" value="HTH_AraC"/>
</dbReference>
<feature type="domain" description="HTH araC/xylS-type" evidence="4">
    <location>
        <begin position="13"/>
        <end position="112"/>
    </location>
</feature>
<dbReference type="Pfam" id="PF12833">
    <property type="entry name" value="HTH_18"/>
    <property type="match status" value="1"/>
</dbReference>
<accession>A0A8X8LCB9</accession>
<dbReference type="GO" id="GO:0043565">
    <property type="term" value="F:sequence-specific DNA binding"/>
    <property type="evidence" value="ECO:0007669"/>
    <property type="project" value="InterPro"/>
</dbReference>
<proteinExistence type="predicted"/>
<dbReference type="InterPro" id="IPR011256">
    <property type="entry name" value="Reg_factor_effector_dom_sf"/>
</dbReference>
<dbReference type="Proteomes" id="UP000198711">
    <property type="component" value="Unassembled WGS sequence"/>
</dbReference>
<evidence type="ECO:0000313" key="6">
    <source>
        <dbReference type="Proteomes" id="UP000198711"/>
    </source>
</evidence>
<evidence type="ECO:0000259" key="4">
    <source>
        <dbReference type="PROSITE" id="PS01124"/>
    </source>
</evidence>
<gene>
    <name evidence="5" type="ORF">SAMN05444410_101343</name>
</gene>
<dbReference type="Pfam" id="PF06445">
    <property type="entry name" value="GyrI-like"/>
    <property type="match status" value="1"/>
</dbReference>
<dbReference type="InterPro" id="IPR020449">
    <property type="entry name" value="Tscrpt_reg_AraC-type_HTH"/>
</dbReference>
<evidence type="ECO:0000256" key="3">
    <source>
        <dbReference type="ARBA" id="ARBA00023163"/>
    </source>
</evidence>
<dbReference type="SMART" id="SM00342">
    <property type="entry name" value="HTH_ARAC"/>
    <property type="match status" value="1"/>
</dbReference>
<dbReference type="PANTHER" id="PTHR40055">
    <property type="entry name" value="TRANSCRIPTIONAL REGULATOR YGIV-RELATED"/>
    <property type="match status" value="1"/>
</dbReference>
<dbReference type="PRINTS" id="PR00032">
    <property type="entry name" value="HTHARAC"/>
</dbReference>
<reference evidence="5 6" key="1">
    <citation type="submission" date="2016-10" db="EMBL/GenBank/DDBJ databases">
        <authorList>
            <person name="Varghese N."/>
            <person name="Submissions S."/>
        </authorList>
    </citation>
    <scope>NUCLEOTIDE SEQUENCE [LARGE SCALE GENOMIC DNA]</scope>
    <source>
        <strain evidence="5 6">DSM 25353</strain>
    </source>
</reference>
<dbReference type="PROSITE" id="PS01124">
    <property type="entry name" value="HTH_ARAC_FAMILY_2"/>
    <property type="match status" value="1"/>
</dbReference>
<evidence type="ECO:0000256" key="2">
    <source>
        <dbReference type="ARBA" id="ARBA00023125"/>
    </source>
</evidence>
<dbReference type="InterPro" id="IPR029442">
    <property type="entry name" value="GyrI-like"/>
</dbReference>
<organism evidence="5 6">
    <name type="scientific">Hydrobacter penzbergensis</name>
    <dbReference type="NCBI Taxonomy" id="1235997"/>
    <lineage>
        <taxon>Bacteria</taxon>
        <taxon>Pseudomonadati</taxon>
        <taxon>Bacteroidota</taxon>
        <taxon>Chitinophagia</taxon>
        <taxon>Chitinophagales</taxon>
        <taxon>Chitinophagaceae</taxon>
        <taxon>Hydrobacter</taxon>
    </lineage>
</organism>
<keyword evidence="1" id="KW-0805">Transcription regulation</keyword>
<sequence length="298" mass="34368">MSNLPEEYVHRTNTVVNFILSHLSADLRLKKLAAIANYSPFHFQKVFKQVTGETPKQYIIRMRLENSAHFIVNQDYKTVTEIALSSGFASPSTFARAFKSYFGICAEELRKLTPKEKIKFRRSMGTKSTNVHLFSQGYSPDYWRRNLEVRVSKLQTVRAVFVNLPLSQPKKIERGFRKVIQLVEDFNLINEGSKFIGVINPHAELYQAGITFQSGQSLPKNVDIAELEGGRFAITKVKGPSLTTFHSLHAIHQFWLPKNNYRIKHSYVFEILEHNPLDEAYHRIEREIFIPIEVVPSI</sequence>
<evidence type="ECO:0000256" key="1">
    <source>
        <dbReference type="ARBA" id="ARBA00023015"/>
    </source>
</evidence>
<keyword evidence="3" id="KW-0804">Transcription</keyword>
<dbReference type="SMART" id="SM00871">
    <property type="entry name" value="AraC_E_bind"/>
    <property type="match status" value="1"/>
</dbReference>
<dbReference type="AlphaFoldDB" id="A0A8X8LCB9"/>